<dbReference type="GO" id="GO:0005789">
    <property type="term" value="C:endoplasmic reticulum membrane"/>
    <property type="evidence" value="ECO:0007669"/>
    <property type="project" value="UniProtKB-SubCell"/>
</dbReference>
<feature type="transmembrane region" description="Helical" evidence="10">
    <location>
        <begin position="41"/>
        <end position="61"/>
    </location>
</feature>
<gene>
    <name evidence="11" type="ORF">PVL29_005449</name>
</gene>
<evidence type="ECO:0000313" key="11">
    <source>
        <dbReference type="EMBL" id="KAJ9704171.1"/>
    </source>
</evidence>
<sequence>MGFLSLFVVALVPILKVLLVTGVGLLIALERIDLLGANARRNLNAIVFYVFNPALVSSNLARTITFSSLVTMWFMPVNILLTFVIGSALGWVLIKITRTPQHLQGLVLGCCSAGNLGNLLLIIIPAICEEEDNPFGDSDCSTYGEAYASLSLAIGAIGIWSYVYTIMRISANKCKREINLDDSTISIRTSGETLEILSEGCTEALLPSKDCPSSRECSDEVELTHAGSEGKQKVPFLEKIKQQVEILMEQIDLKKVFAPSTIGVIVGFFIGLISPIRKLIIGDSAPLHVIESSAYFVGEAAVPSTTLIMGANLLKGLKGGSDVSIVVILGIMAVRYIALPLLGVVVVKAAHHFGLVGSNSLFQFVLMLQYALPPAMSTGTMSQLFEFGQSECSVIMLWTYAVAAFSLTLWSSFFMWLVS</sequence>
<dbReference type="Pfam" id="PF03547">
    <property type="entry name" value="Mem_trans"/>
    <property type="match status" value="1"/>
</dbReference>
<evidence type="ECO:0000256" key="10">
    <source>
        <dbReference type="SAM" id="Phobius"/>
    </source>
</evidence>
<organism evidence="11 12">
    <name type="scientific">Vitis rotundifolia</name>
    <name type="common">Muscadine grape</name>
    <dbReference type="NCBI Taxonomy" id="103349"/>
    <lineage>
        <taxon>Eukaryota</taxon>
        <taxon>Viridiplantae</taxon>
        <taxon>Streptophyta</taxon>
        <taxon>Embryophyta</taxon>
        <taxon>Tracheophyta</taxon>
        <taxon>Spermatophyta</taxon>
        <taxon>Magnoliopsida</taxon>
        <taxon>eudicotyledons</taxon>
        <taxon>Gunneridae</taxon>
        <taxon>Pentapetalae</taxon>
        <taxon>rosids</taxon>
        <taxon>Vitales</taxon>
        <taxon>Vitaceae</taxon>
        <taxon>Viteae</taxon>
        <taxon>Vitis</taxon>
    </lineage>
</organism>
<evidence type="ECO:0000256" key="8">
    <source>
        <dbReference type="ARBA" id="ARBA00025100"/>
    </source>
</evidence>
<evidence type="ECO:0000256" key="3">
    <source>
        <dbReference type="ARBA" id="ARBA00022692"/>
    </source>
</evidence>
<keyword evidence="5 10" id="KW-1133">Transmembrane helix</keyword>
<protein>
    <recommendedName>
        <fullName evidence="13">Protein PIN-LIKES 3-like</fullName>
    </recommendedName>
</protein>
<dbReference type="Proteomes" id="UP001168098">
    <property type="component" value="Unassembled WGS sequence"/>
</dbReference>
<dbReference type="AlphaFoldDB" id="A0AA39DZR6"/>
<comment type="function">
    <text evidence="8">Involved in cellular auxin homeostasis by regulating auxin metabolism. Regulates intracellular auxin accumulation at the endoplasmic reticulum and thus auxin availability for nuclear auxin signaling.</text>
</comment>
<feature type="transmembrane region" description="Helical" evidence="10">
    <location>
        <begin position="353"/>
        <end position="372"/>
    </location>
</feature>
<comment type="caution">
    <text evidence="11">The sequence shown here is derived from an EMBL/GenBank/DDBJ whole genome shotgun (WGS) entry which is preliminary data.</text>
</comment>
<dbReference type="InterPro" id="IPR004776">
    <property type="entry name" value="Mem_transp_PIN-like"/>
</dbReference>
<evidence type="ECO:0000256" key="2">
    <source>
        <dbReference type="ARBA" id="ARBA00022448"/>
    </source>
</evidence>
<name>A0AA39DZR6_VITRO</name>
<keyword evidence="12" id="KW-1185">Reference proteome</keyword>
<keyword evidence="4" id="KW-0256">Endoplasmic reticulum</keyword>
<reference evidence="11 12" key="1">
    <citation type="journal article" date="2023" name="BMC Biotechnol.">
        <title>Vitis rotundifolia cv Carlos genome sequencing.</title>
        <authorList>
            <person name="Huff M."/>
            <person name="Hulse-Kemp A."/>
            <person name="Scheffler B."/>
            <person name="Youngblood R."/>
            <person name="Simpson S."/>
            <person name="Babiker E."/>
            <person name="Staton M."/>
        </authorList>
    </citation>
    <scope>NUCLEOTIDE SEQUENCE [LARGE SCALE GENOMIC DNA]</scope>
    <source>
        <tissue evidence="11">Leaf</tissue>
    </source>
</reference>
<proteinExistence type="inferred from homology"/>
<evidence type="ECO:0000256" key="7">
    <source>
        <dbReference type="ARBA" id="ARBA00023294"/>
    </source>
</evidence>
<evidence type="ECO:0000256" key="4">
    <source>
        <dbReference type="ARBA" id="ARBA00022824"/>
    </source>
</evidence>
<evidence type="ECO:0000256" key="5">
    <source>
        <dbReference type="ARBA" id="ARBA00022989"/>
    </source>
</evidence>
<evidence type="ECO:0000256" key="9">
    <source>
        <dbReference type="ARBA" id="ARBA00025752"/>
    </source>
</evidence>
<keyword evidence="6 10" id="KW-0472">Membrane</keyword>
<comment type="similarity">
    <text evidence="9">Belongs to the auxin efflux carrier (TC 2.A.69.2) family.</text>
</comment>
<dbReference type="PANTHER" id="PTHR31651:SF6">
    <property type="entry name" value="PROTEIN PIN-LIKES 1-LIKE"/>
    <property type="match status" value="1"/>
</dbReference>
<evidence type="ECO:0000256" key="1">
    <source>
        <dbReference type="ARBA" id="ARBA00004477"/>
    </source>
</evidence>
<comment type="subcellular location">
    <subcellularLocation>
        <location evidence="1">Endoplasmic reticulum membrane</location>
        <topology evidence="1">Multi-pass membrane protein</topology>
    </subcellularLocation>
</comment>
<feature type="transmembrane region" description="Helical" evidence="10">
    <location>
        <begin position="326"/>
        <end position="347"/>
    </location>
</feature>
<accession>A0AA39DZR6</accession>
<dbReference type="InterPro" id="IPR045033">
    <property type="entry name" value="PILS1/3/4/5/7"/>
</dbReference>
<dbReference type="GO" id="GO:0009734">
    <property type="term" value="P:auxin-activated signaling pathway"/>
    <property type="evidence" value="ECO:0007669"/>
    <property type="project" value="UniProtKB-KW"/>
</dbReference>
<feature type="transmembrane region" description="Helical" evidence="10">
    <location>
        <begin position="393"/>
        <end position="418"/>
    </location>
</feature>
<feature type="transmembrane region" description="Helical" evidence="10">
    <location>
        <begin position="73"/>
        <end position="94"/>
    </location>
</feature>
<evidence type="ECO:0008006" key="13">
    <source>
        <dbReference type="Google" id="ProtNLM"/>
    </source>
</evidence>
<feature type="transmembrane region" description="Helical" evidence="10">
    <location>
        <begin position="256"/>
        <end position="274"/>
    </location>
</feature>
<evidence type="ECO:0000313" key="12">
    <source>
        <dbReference type="Proteomes" id="UP001168098"/>
    </source>
</evidence>
<feature type="transmembrane region" description="Helical" evidence="10">
    <location>
        <begin position="147"/>
        <end position="167"/>
    </location>
</feature>
<keyword evidence="7" id="KW-0927">Auxin signaling pathway</keyword>
<dbReference type="EMBL" id="JARBHA010000004">
    <property type="protein sequence ID" value="KAJ9704171.1"/>
    <property type="molecule type" value="Genomic_DNA"/>
</dbReference>
<dbReference type="GO" id="GO:0080162">
    <property type="term" value="P:endoplasmic reticulum to cytosol auxin transport"/>
    <property type="evidence" value="ECO:0007669"/>
    <property type="project" value="InterPro"/>
</dbReference>
<keyword evidence="3 10" id="KW-0812">Transmembrane</keyword>
<keyword evidence="2" id="KW-0813">Transport</keyword>
<feature type="transmembrane region" description="Helical" evidence="10">
    <location>
        <begin position="106"/>
        <end position="127"/>
    </location>
</feature>
<feature type="transmembrane region" description="Helical" evidence="10">
    <location>
        <begin position="6"/>
        <end position="29"/>
    </location>
</feature>
<dbReference type="PANTHER" id="PTHR31651">
    <property type="match status" value="1"/>
</dbReference>
<evidence type="ECO:0000256" key="6">
    <source>
        <dbReference type="ARBA" id="ARBA00023136"/>
    </source>
</evidence>